<reference evidence="2 3" key="1">
    <citation type="submission" date="2020-08" db="EMBL/GenBank/DDBJ databases">
        <title>Sequencing the genomes of 1000 actinobacteria strains.</title>
        <authorList>
            <person name="Klenk H.-P."/>
        </authorList>
    </citation>
    <scope>NUCLEOTIDE SEQUENCE [LARGE SCALE GENOMIC DNA]</scope>
    <source>
        <strain evidence="2 3">DSM 45823</strain>
    </source>
</reference>
<dbReference type="PROSITE" id="PS51318">
    <property type="entry name" value="TAT"/>
    <property type="match status" value="1"/>
</dbReference>
<evidence type="ECO:0008006" key="4">
    <source>
        <dbReference type="Google" id="ProtNLM"/>
    </source>
</evidence>
<dbReference type="AlphaFoldDB" id="A0A7W3R899"/>
<evidence type="ECO:0000313" key="3">
    <source>
        <dbReference type="Proteomes" id="UP000539313"/>
    </source>
</evidence>
<proteinExistence type="predicted"/>
<keyword evidence="1" id="KW-0812">Transmembrane</keyword>
<dbReference type="SUPFAM" id="SSF51445">
    <property type="entry name" value="(Trans)glycosidases"/>
    <property type="match status" value="1"/>
</dbReference>
<evidence type="ECO:0000313" key="2">
    <source>
        <dbReference type="EMBL" id="MBA9003452.1"/>
    </source>
</evidence>
<accession>A0A7W3R899</accession>
<keyword evidence="1" id="KW-0472">Membrane</keyword>
<protein>
    <recommendedName>
        <fullName evidence="4">Glycosyl hydrolase family 39</fullName>
    </recommendedName>
</protein>
<dbReference type="Gene3D" id="3.20.20.80">
    <property type="entry name" value="Glycosidases"/>
    <property type="match status" value="1"/>
</dbReference>
<comment type="caution">
    <text evidence="2">The sequence shown here is derived from an EMBL/GenBank/DDBJ whole genome shotgun (WGS) entry which is preliminary data.</text>
</comment>
<dbReference type="Proteomes" id="UP000539313">
    <property type="component" value="Unassembled WGS sequence"/>
</dbReference>
<gene>
    <name evidence="2" type="ORF">HNR21_002334</name>
</gene>
<dbReference type="InterPro" id="IPR006311">
    <property type="entry name" value="TAT_signal"/>
</dbReference>
<sequence>MSDLTMLEPGTGWSRTRRRVLGTLVLTGLVAGAAVVNVVPSARADASALLPARVSVDFGSEQGRLPRPERYNNFGNVTAWPEQRSDDVAFLNEQGLHGDVYRVWLSSPNAPAEDDIFNRCDLAAKTCDWSRLDAYLTQASTVSDSVLVNLNPIDFVEGDRPLKELEPLLELMLRSLKKEYPRVRYVEVFNEPDWNFHGVERRQGRPADQTTLRPDELYRFYVPFYEAVNEVNKRLRRADRLQVGGPALMFMDPKWLQPFLDDYAADGNPRKRLDFISYHSYLKWDDDYRVPTLYNEDLRVVASDRATLRAWLRKRRLPKDIPAFVTETGVYPGPAFDDPDPRNDYLRQAAGLATYGYFYAGQPGTYMFNWCVRHRVEERKDQLVTRTPGGPLTGTFTPYGNMMLMQSKMKDTRVSAVSGGLQGDNGVYALASKDDTGASLMVWNWQHVHDDSYRATIDMSRLPSGLRHGPVRRRMFRIDQTTSNYFTDPRRADLQLVDERIVRPGKTHSESIDLTPNAIYLILLETA</sequence>
<dbReference type="RefSeq" id="WP_182705195.1">
    <property type="nucleotide sequence ID" value="NZ_JACJII010000001.1"/>
</dbReference>
<evidence type="ECO:0000256" key="1">
    <source>
        <dbReference type="SAM" id="Phobius"/>
    </source>
</evidence>
<dbReference type="InterPro" id="IPR017853">
    <property type="entry name" value="GH"/>
</dbReference>
<dbReference type="EMBL" id="JACJII010000001">
    <property type="protein sequence ID" value="MBA9003452.1"/>
    <property type="molecule type" value="Genomic_DNA"/>
</dbReference>
<keyword evidence="1" id="KW-1133">Transmembrane helix</keyword>
<organism evidence="2 3">
    <name type="scientific">Thermomonospora cellulosilytica</name>
    <dbReference type="NCBI Taxonomy" id="1411118"/>
    <lineage>
        <taxon>Bacteria</taxon>
        <taxon>Bacillati</taxon>
        <taxon>Actinomycetota</taxon>
        <taxon>Actinomycetes</taxon>
        <taxon>Streptosporangiales</taxon>
        <taxon>Thermomonosporaceae</taxon>
        <taxon>Thermomonospora</taxon>
    </lineage>
</organism>
<keyword evidence="3" id="KW-1185">Reference proteome</keyword>
<feature type="transmembrane region" description="Helical" evidence="1">
    <location>
        <begin position="20"/>
        <end position="39"/>
    </location>
</feature>
<name>A0A7W3R899_9ACTN</name>